<organism evidence="4 5">
    <name type="scientific">Boseongicola aestuarii</name>
    <dbReference type="NCBI Taxonomy" id="1470561"/>
    <lineage>
        <taxon>Bacteria</taxon>
        <taxon>Pseudomonadati</taxon>
        <taxon>Pseudomonadota</taxon>
        <taxon>Alphaproteobacteria</taxon>
        <taxon>Rhodobacterales</taxon>
        <taxon>Paracoccaceae</taxon>
        <taxon>Boseongicola</taxon>
    </lineage>
</organism>
<dbReference type="AlphaFoldDB" id="A0A238J264"/>
<keyword evidence="1 2" id="KW-0732">Signal</keyword>
<dbReference type="Gene3D" id="3.40.190.10">
    <property type="entry name" value="Periplasmic binding protein-like II"/>
    <property type="match status" value="2"/>
</dbReference>
<keyword evidence="5" id="KW-1185">Reference proteome</keyword>
<dbReference type="Pfam" id="PF00497">
    <property type="entry name" value="SBP_bac_3"/>
    <property type="match status" value="1"/>
</dbReference>
<dbReference type="InterPro" id="IPR001638">
    <property type="entry name" value="Solute-binding_3/MltF_N"/>
</dbReference>
<dbReference type="OrthoDB" id="9807134at2"/>
<dbReference type="Proteomes" id="UP000201838">
    <property type="component" value="Unassembled WGS sequence"/>
</dbReference>
<dbReference type="SUPFAM" id="SSF53850">
    <property type="entry name" value="Periplasmic binding protein-like II"/>
    <property type="match status" value="1"/>
</dbReference>
<gene>
    <name evidence="4" type="primary">fliY</name>
    <name evidence="4" type="ORF">BOA8489_02884</name>
</gene>
<evidence type="ECO:0000313" key="5">
    <source>
        <dbReference type="Proteomes" id="UP000201838"/>
    </source>
</evidence>
<accession>A0A238J264</accession>
<dbReference type="RefSeq" id="WP_093974951.1">
    <property type="nucleotide sequence ID" value="NZ_FXXQ01000010.1"/>
</dbReference>
<proteinExistence type="predicted"/>
<dbReference type="EMBL" id="FXXQ01000010">
    <property type="protein sequence ID" value="SMX24756.1"/>
    <property type="molecule type" value="Genomic_DNA"/>
</dbReference>
<sequence length="276" mass="29242">MKRTLTRTATSAVALVLTAGLALAGGHCAAGKTLNDGILTIATGNPAYYPWVMDDAPESKAGFEAAVAYAVANRMGFEDANVTWVRSSFDQAIQPGAKDFDFNLQQFSITEEREEIVDFSLPYYSAAMAVITRQPVVENGAEATLASLKGLLWGAHASTTAVPMLAEVVQPDAEPLLYGDNADVVEAMKANQIDAALMDLPTALFTAAVLMDDGVVLGQFPPERSENPDQFGLLMEEGNPLKECVDAAIAELTEDGTLAAIEAEWLAEATGVPVIE</sequence>
<feature type="domain" description="Solute-binding protein family 3/N-terminal" evidence="3">
    <location>
        <begin position="38"/>
        <end position="269"/>
    </location>
</feature>
<evidence type="ECO:0000313" key="4">
    <source>
        <dbReference type="EMBL" id="SMX24756.1"/>
    </source>
</evidence>
<dbReference type="PANTHER" id="PTHR35936">
    <property type="entry name" value="MEMBRANE-BOUND LYTIC MUREIN TRANSGLYCOSYLASE F"/>
    <property type="match status" value="1"/>
</dbReference>
<dbReference type="CDD" id="cd13530">
    <property type="entry name" value="PBP2_peptides_like"/>
    <property type="match status" value="1"/>
</dbReference>
<reference evidence="4 5" key="1">
    <citation type="submission" date="2017-05" db="EMBL/GenBank/DDBJ databases">
        <authorList>
            <person name="Song R."/>
            <person name="Chenine A.L."/>
            <person name="Ruprecht R.M."/>
        </authorList>
    </citation>
    <scope>NUCLEOTIDE SEQUENCE [LARGE SCALE GENOMIC DNA]</scope>
    <source>
        <strain evidence="4 5">CECT 8489</strain>
    </source>
</reference>
<evidence type="ECO:0000256" key="1">
    <source>
        <dbReference type="ARBA" id="ARBA00022729"/>
    </source>
</evidence>
<feature type="chain" id="PRO_5013257810" evidence="2">
    <location>
        <begin position="25"/>
        <end position="276"/>
    </location>
</feature>
<dbReference type="SMART" id="SM00062">
    <property type="entry name" value="PBPb"/>
    <property type="match status" value="1"/>
</dbReference>
<evidence type="ECO:0000259" key="3">
    <source>
        <dbReference type="SMART" id="SM00062"/>
    </source>
</evidence>
<protein>
    <submittedName>
        <fullName evidence="4">Cystine-binding periplasmic protein</fullName>
    </submittedName>
</protein>
<evidence type="ECO:0000256" key="2">
    <source>
        <dbReference type="SAM" id="SignalP"/>
    </source>
</evidence>
<name>A0A238J264_9RHOB</name>
<feature type="signal peptide" evidence="2">
    <location>
        <begin position="1"/>
        <end position="24"/>
    </location>
</feature>
<dbReference type="PANTHER" id="PTHR35936:SF17">
    <property type="entry name" value="ARGININE-BINDING EXTRACELLULAR PROTEIN ARTP"/>
    <property type="match status" value="1"/>
</dbReference>